<proteinExistence type="predicted"/>
<reference evidence="4 5" key="1">
    <citation type="submission" date="2016-08" db="EMBL/GenBank/DDBJ databases">
        <title>A Parts List for Fungal Cellulosomes Revealed by Comparative Genomics.</title>
        <authorList>
            <consortium name="DOE Joint Genome Institute"/>
            <person name="Haitjema C.H."/>
            <person name="Gilmore S.P."/>
            <person name="Henske J.K."/>
            <person name="Solomon K.V."/>
            <person name="De Groot R."/>
            <person name="Kuo A."/>
            <person name="Mondo S.J."/>
            <person name="Salamov A.A."/>
            <person name="Labutti K."/>
            <person name="Zhao Z."/>
            <person name="Chiniquy J."/>
            <person name="Barry K."/>
            <person name="Brewer H.M."/>
            <person name="Purvine S.O."/>
            <person name="Wright A.T."/>
            <person name="Boxma B."/>
            <person name="Van Alen T."/>
            <person name="Hackstein J.H."/>
            <person name="Baker S.E."/>
            <person name="Grigoriev I.V."/>
            <person name="O'Malley M.A."/>
        </authorList>
    </citation>
    <scope>NUCLEOTIDE SEQUENCE [LARGE SCALE GENOMIC DNA]</scope>
    <source>
        <strain evidence="4 5">G1</strain>
    </source>
</reference>
<feature type="compositionally biased region" description="Basic residues" evidence="1">
    <location>
        <begin position="897"/>
        <end position="913"/>
    </location>
</feature>
<evidence type="ECO:0000313" key="4">
    <source>
        <dbReference type="EMBL" id="ORY25492.1"/>
    </source>
</evidence>
<protein>
    <recommendedName>
        <fullName evidence="3">Guanylate cyclase domain-containing protein</fullName>
    </recommendedName>
</protein>
<dbReference type="EMBL" id="MCOG01000211">
    <property type="protein sequence ID" value="ORY25492.1"/>
    <property type="molecule type" value="Genomic_DNA"/>
</dbReference>
<feature type="compositionally biased region" description="Polar residues" evidence="1">
    <location>
        <begin position="219"/>
        <end position="236"/>
    </location>
</feature>
<dbReference type="Proteomes" id="UP000193920">
    <property type="component" value="Unassembled WGS sequence"/>
</dbReference>
<feature type="transmembrane region" description="Helical" evidence="2">
    <location>
        <begin position="1002"/>
        <end position="1021"/>
    </location>
</feature>
<feature type="non-terminal residue" evidence="4">
    <location>
        <position position="1284"/>
    </location>
</feature>
<dbReference type="STRING" id="1754190.A0A1Y2ASG8"/>
<name>A0A1Y2ASG8_9FUNG</name>
<feature type="region of interest" description="Disordered" evidence="1">
    <location>
        <begin position="877"/>
        <end position="913"/>
    </location>
</feature>
<feature type="region of interest" description="Disordered" evidence="1">
    <location>
        <begin position="423"/>
        <end position="498"/>
    </location>
</feature>
<dbReference type="SMART" id="SM00044">
    <property type="entry name" value="CYCc"/>
    <property type="match status" value="1"/>
</dbReference>
<dbReference type="PANTHER" id="PTHR45655">
    <property type="entry name" value="GUANYLATE CYCLASE SOLUBLE SUBUNIT BETA-2"/>
    <property type="match status" value="1"/>
</dbReference>
<gene>
    <name evidence="4" type="ORF">LY90DRAFT_674839</name>
</gene>
<feature type="region of interest" description="Disordered" evidence="1">
    <location>
        <begin position="213"/>
        <end position="236"/>
    </location>
</feature>
<feature type="compositionally biased region" description="Basic and acidic residues" evidence="1">
    <location>
        <begin position="878"/>
        <end position="896"/>
    </location>
</feature>
<feature type="compositionally biased region" description="Low complexity" evidence="1">
    <location>
        <begin position="428"/>
        <end position="456"/>
    </location>
</feature>
<comment type="caution">
    <text evidence="4">The sequence shown here is derived from an EMBL/GenBank/DDBJ whole genome shotgun (WGS) entry which is preliminary data.</text>
</comment>
<dbReference type="OrthoDB" id="60033at2759"/>
<keyword evidence="2" id="KW-1133">Transmembrane helix</keyword>
<feature type="compositionally biased region" description="Low complexity" evidence="1">
    <location>
        <begin position="475"/>
        <end position="490"/>
    </location>
</feature>
<dbReference type="GO" id="GO:0070482">
    <property type="term" value="P:response to oxygen levels"/>
    <property type="evidence" value="ECO:0007669"/>
    <property type="project" value="TreeGrafter"/>
</dbReference>
<dbReference type="GO" id="GO:0019934">
    <property type="term" value="P:cGMP-mediated signaling"/>
    <property type="evidence" value="ECO:0007669"/>
    <property type="project" value="TreeGrafter"/>
</dbReference>
<evidence type="ECO:0000256" key="1">
    <source>
        <dbReference type="SAM" id="MobiDB-lite"/>
    </source>
</evidence>
<feature type="transmembrane region" description="Helical" evidence="2">
    <location>
        <begin position="978"/>
        <end position="996"/>
    </location>
</feature>
<dbReference type="InterPro" id="IPR029787">
    <property type="entry name" value="Nucleotide_cyclase"/>
</dbReference>
<evidence type="ECO:0000313" key="5">
    <source>
        <dbReference type="Proteomes" id="UP000193920"/>
    </source>
</evidence>
<evidence type="ECO:0000259" key="3">
    <source>
        <dbReference type="PROSITE" id="PS50125"/>
    </source>
</evidence>
<dbReference type="Gene3D" id="3.30.70.1230">
    <property type="entry name" value="Nucleotide cyclase"/>
    <property type="match status" value="1"/>
</dbReference>
<keyword evidence="5" id="KW-1185">Reference proteome</keyword>
<sequence>MTSRNDNTNANNENSVAKIILNHENNTAHHQNENYILQQQSNSREHNNLIQGPYISNDSLDLGEKVLSTNIGYISSSNNSPTMNTNISNYSSKSNEINNSDEQIQLYDYIDITNKYLSLSNSPVFESPNESNNNNPQNFVDQINNENVNNEQFAIGLSSNNSEITNISSKISIATDDIKINENNEKLNNSLNFDSNSINNRNSKRDTINNLKQSHHSSKINNNASPSQEENTDESSLNLLQSDTNRKQKSYSINIKDLSYNKTHKRYSADVENSDERLNHSYNIGEYEHRFRFDAAFAETLKKTKLLLRKTPQPQSKTILTTKEYIDEMIENNDEDELNINLNYNKVFNNNLDENDVEYSVSSKKKKRISSSLDQFIHPLIKSHSNINVNHISNISINSSPNDDHFGKSFYKYDKYYSSNNFRRQYGSSSRSSSTEDSSYNTSTNTSTSTYTSSSNDGDDNKYSSSSLKHKNKSLSRSTSSSTNSYCENNSENKRQNIRKILKLSRNSILKDKHKNKYTSMLTKSLDKFVKDRSQNSFNSSTKLGKKNNNKLKSSQSFSDLISKSSNKKKFNEKRKSYEDYGNNKGSNPNLKKSILQIFEHKKEKSEENVSGYYSSDNDSLRNIKNSKPLVNEVEPMLDKNNERYKVLHSSLIQTPMENDKEHQLIKAKLNYLSAISINSEEKQRSLKSSNKIKSSLNYQSIRKKNHKRHKQHVHKRVRKTPYNLKENEVLLKGGLQYNDEGQLISSFGMPLRRQTVAALTAFLYGSPRKSNKVDNKLETSKNRIGLSSNNLFKDITALNQPVSMDENLDICKSNIISKNDELFQANDNKDKVIPAIYPQNPNFAPTAPQIPISVSLVGIKEKDRSFNSNKQYSSLDRNIKKESQPVEEKIGSEIKPHHRKHKHKKRRRKRRREQFVPLSMIEKSNIKDKINMQINPLVNIKNVACLGRINTDNNSLDPFFGIILFSMGDTTFRNFSFFKYGVYALLLVLFIRTIVQGSTLFSAVQVMIIPFIIAIMTIHTSKKRELSFKRNFLDFKIVQLEKNNLRLRNLHQNKLLLLSLPETIVSRLQSGMGDFNSLSCRVEDANCKGLLNILSAAPPDVLPMVLAILNEYFVCLDVLIENYSSNGCLTKIKTIGTKYLLAGNVLKHSDNHLYDMACIALHILKTFDPDVFFQEVDYRKEKTKLELKMGIAVGPLVTGICGSKKFLWDIWGDTCNMASRMQTTLIGSGIQITEAVYERLKNDFTFSDKMSTNIKGKGKTTTYLLLDYKSENTQDKKKKSITQ</sequence>
<feature type="region of interest" description="Disordered" evidence="1">
    <location>
        <begin position="534"/>
        <end position="590"/>
    </location>
</feature>
<dbReference type="Pfam" id="PF00211">
    <property type="entry name" value="Guanylate_cyc"/>
    <property type="match status" value="1"/>
</dbReference>
<evidence type="ECO:0000256" key="2">
    <source>
        <dbReference type="SAM" id="Phobius"/>
    </source>
</evidence>
<dbReference type="InterPro" id="IPR001054">
    <property type="entry name" value="A/G_cyclase"/>
</dbReference>
<dbReference type="PROSITE" id="PS50125">
    <property type="entry name" value="GUANYLATE_CYCLASE_2"/>
    <property type="match status" value="1"/>
</dbReference>
<organism evidence="4 5">
    <name type="scientific">Neocallimastix californiae</name>
    <dbReference type="NCBI Taxonomy" id="1754190"/>
    <lineage>
        <taxon>Eukaryota</taxon>
        <taxon>Fungi</taxon>
        <taxon>Fungi incertae sedis</taxon>
        <taxon>Chytridiomycota</taxon>
        <taxon>Chytridiomycota incertae sedis</taxon>
        <taxon>Neocallimastigomycetes</taxon>
        <taxon>Neocallimastigales</taxon>
        <taxon>Neocallimastigaceae</taxon>
        <taxon>Neocallimastix</taxon>
    </lineage>
</organism>
<dbReference type="CDD" id="cd07302">
    <property type="entry name" value="CHD"/>
    <property type="match status" value="1"/>
</dbReference>
<keyword evidence="2" id="KW-0472">Membrane</keyword>
<feature type="domain" description="Guanylate cyclase" evidence="3">
    <location>
        <begin position="1067"/>
        <end position="1223"/>
    </location>
</feature>
<dbReference type="PANTHER" id="PTHR45655:SF13">
    <property type="entry name" value="SOLUBLE GUANYLATE CYCLASE GCY-32-RELATED"/>
    <property type="match status" value="1"/>
</dbReference>
<keyword evidence="2" id="KW-0812">Transmembrane</keyword>
<dbReference type="GO" id="GO:0004383">
    <property type="term" value="F:guanylate cyclase activity"/>
    <property type="evidence" value="ECO:0007669"/>
    <property type="project" value="TreeGrafter"/>
</dbReference>
<dbReference type="SUPFAM" id="SSF55073">
    <property type="entry name" value="Nucleotide cyclase"/>
    <property type="match status" value="1"/>
</dbReference>
<accession>A0A1Y2ASG8</accession>
<dbReference type="GO" id="GO:0008074">
    <property type="term" value="C:guanylate cyclase complex, soluble"/>
    <property type="evidence" value="ECO:0007669"/>
    <property type="project" value="TreeGrafter"/>
</dbReference>